<keyword evidence="6 8" id="KW-1133">Transmembrane helix</keyword>
<dbReference type="InterPro" id="IPR002781">
    <property type="entry name" value="TM_pro_TauE-like"/>
</dbReference>
<dbReference type="Proteomes" id="UP000325218">
    <property type="component" value="Unassembled WGS sequence"/>
</dbReference>
<name>A0A5D0CMZ5_9BACL</name>
<dbReference type="PANTHER" id="PTHR30269">
    <property type="entry name" value="TRANSMEMBRANE PROTEIN YFCA"/>
    <property type="match status" value="1"/>
</dbReference>
<evidence type="ECO:0000256" key="2">
    <source>
        <dbReference type="ARBA" id="ARBA00009142"/>
    </source>
</evidence>
<dbReference type="EMBL" id="VSDO01000004">
    <property type="protein sequence ID" value="TYA11276.1"/>
    <property type="molecule type" value="Genomic_DNA"/>
</dbReference>
<evidence type="ECO:0000256" key="8">
    <source>
        <dbReference type="RuleBase" id="RU363041"/>
    </source>
</evidence>
<evidence type="ECO:0000256" key="7">
    <source>
        <dbReference type="ARBA" id="ARBA00023136"/>
    </source>
</evidence>
<keyword evidence="7 8" id="KW-0472">Membrane</keyword>
<evidence type="ECO:0000313" key="9">
    <source>
        <dbReference type="EMBL" id="TYA11276.1"/>
    </source>
</evidence>
<evidence type="ECO:0000313" key="10">
    <source>
        <dbReference type="Proteomes" id="UP000325218"/>
    </source>
</evidence>
<evidence type="ECO:0000256" key="4">
    <source>
        <dbReference type="ARBA" id="ARBA00022475"/>
    </source>
</evidence>
<feature type="transmembrane region" description="Helical" evidence="8">
    <location>
        <begin position="272"/>
        <end position="289"/>
    </location>
</feature>
<comment type="caution">
    <text evidence="9">The sequence shown here is derived from an EMBL/GenBank/DDBJ whole genome shotgun (WGS) entry which is preliminary data.</text>
</comment>
<feature type="transmembrane region" description="Helical" evidence="8">
    <location>
        <begin position="56"/>
        <end position="79"/>
    </location>
</feature>
<protein>
    <recommendedName>
        <fullName evidence="8">Probable membrane transporter protein</fullName>
    </recommendedName>
</protein>
<evidence type="ECO:0000256" key="3">
    <source>
        <dbReference type="ARBA" id="ARBA00022448"/>
    </source>
</evidence>
<comment type="similarity">
    <text evidence="2 8">Belongs to the 4-toluene sulfonate uptake permease (TSUP) (TC 2.A.102) family.</text>
</comment>
<organism evidence="9 10">
    <name type="scientific">Paenibacillus faecis</name>
    <dbReference type="NCBI Taxonomy" id="862114"/>
    <lineage>
        <taxon>Bacteria</taxon>
        <taxon>Bacillati</taxon>
        <taxon>Bacillota</taxon>
        <taxon>Bacilli</taxon>
        <taxon>Bacillales</taxon>
        <taxon>Paenibacillaceae</taxon>
        <taxon>Paenibacillus</taxon>
    </lineage>
</organism>
<evidence type="ECO:0000256" key="5">
    <source>
        <dbReference type="ARBA" id="ARBA00022692"/>
    </source>
</evidence>
<keyword evidence="4 8" id="KW-1003">Cell membrane</keyword>
<dbReference type="OrthoDB" id="9777163at2"/>
<gene>
    <name evidence="9" type="ORF">FRY98_19110</name>
</gene>
<feature type="transmembrane region" description="Helical" evidence="8">
    <location>
        <begin position="20"/>
        <end position="44"/>
    </location>
</feature>
<dbReference type="InterPro" id="IPR052017">
    <property type="entry name" value="TSUP"/>
</dbReference>
<dbReference type="AlphaFoldDB" id="A0A5D0CMZ5"/>
<reference evidence="9 10" key="1">
    <citation type="submission" date="2019-08" db="EMBL/GenBank/DDBJ databases">
        <title>Genome sequencing of Paenibacillus faecis DSM 23593(T).</title>
        <authorList>
            <person name="Kook J.-K."/>
            <person name="Park S.-N."/>
            <person name="Lim Y.K."/>
        </authorList>
    </citation>
    <scope>NUCLEOTIDE SEQUENCE [LARGE SCALE GENOMIC DNA]</scope>
    <source>
        <strain evidence="9 10">DSM 23593</strain>
    </source>
</reference>
<feature type="transmembrane region" description="Helical" evidence="8">
    <location>
        <begin position="212"/>
        <end position="232"/>
    </location>
</feature>
<dbReference type="Pfam" id="PF01925">
    <property type="entry name" value="TauE"/>
    <property type="match status" value="1"/>
</dbReference>
<keyword evidence="5 8" id="KW-0812">Transmembrane</keyword>
<comment type="subcellular location">
    <subcellularLocation>
        <location evidence="1 8">Cell membrane</location>
        <topology evidence="1 8">Multi-pass membrane protein</topology>
    </subcellularLocation>
</comment>
<dbReference type="GO" id="GO:0005886">
    <property type="term" value="C:plasma membrane"/>
    <property type="evidence" value="ECO:0007669"/>
    <property type="project" value="UniProtKB-SubCell"/>
</dbReference>
<accession>A0A5D0CMZ5</accession>
<evidence type="ECO:0000256" key="6">
    <source>
        <dbReference type="ARBA" id="ARBA00022989"/>
    </source>
</evidence>
<feature type="transmembrane region" description="Helical" evidence="8">
    <location>
        <begin position="238"/>
        <end position="260"/>
    </location>
</feature>
<keyword evidence="10" id="KW-1185">Reference proteome</keyword>
<sequence>MTFLLIARRKGMQFLTTTVIEIFMIAILAGIVGSILGLGGGIIVTPALTLLFGVDINHAIGASIISVIATSSGSAVAYLRDRITNLRVGMFLEIATTVGAITGAFLGALIAPQFLYFIFALLLLYSAYAMIKKGKEEIPVGVPLHPVAEKLGLQGEYYDKAVGKNVAYNVDRVYEGFGVMYGAGVVSGLLGIGSGSFKVMAMDVFMKMPLKVSTATSNFMMGVTAAASAGIYLLRGDIIPVISAPVALGVLVGATVGSRIMQRLKSKTIRKLFVPVMVYIACQMIYQGWRG</sequence>
<keyword evidence="3" id="KW-0813">Transport</keyword>
<proteinExistence type="inferred from homology"/>
<evidence type="ECO:0000256" key="1">
    <source>
        <dbReference type="ARBA" id="ARBA00004651"/>
    </source>
</evidence>
<dbReference type="PANTHER" id="PTHR30269:SF23">
    <property type="entry name" value="MEMBRANE TRANSPORTER PROTEIN YDHB-RELATED"/>
    <property type="match status" value="1"/>
</dbReference>